<dbReference type="Gene3D" id="3.80.10.10">
    <property type="entry name" value="Ribonuclease Inhibitor"/>
    <property type="match status" value="4"/>
</dbReference>
<reference evidence="1" key="1">
    <citation type="submission" date="2006-10" db="EMBL/GenBank/DDBJ databases">
        <authorList>
            <person name="Amadeo P."/>
            <person name="Zhao Q."/>
            <person name="Wortman J."/>
            <person name="Fraser-Liggett C."/>
            <person name="Carlton J."/>
        </authorList>
    </citation>
    <scope>NUCLEOTIDE SEQUENCE</scope>
    <source>
        <strain evidence="1">G3</strain>
    </source>
</reference>
<dbReference type="SUPFAM" id="SSF52058">
    <property type="entry name" value="L domain-like"/>
    <property type="match status" value="3"/>
</dbReference>
<dbReference type="RefSeq" id="XP_001326021.1">
    <property type="nucleotide sequence ID" value="XM_001325986.1"/>
</dbReference>
<dbReference type="Pfam" id="PF13306">
    <property type="entry name" value="LRR_5"/>
    <property type="match status" value="4"/>
</dbReference>
<dbReference type="Proteomes" id="UP000001542">
    <property type="component" value="Unassembled WGS sequence"/>
</dbReference>
<dbReference type="InterPro" id="IPR053139">
    <property type="entry name" value="Surface_bspA-like"/>
</dbReference>
<dbReference type="EMBL" id="DS113280">
    <property type="protein sequence ID" value="EAY13798.1"/>
    <property type="molecule type" value="Genomic_DNA"/>
</dbReference>
<name>A2E0Q3_TRIV3</name>
<dbReference type="VEuPathDB" id="TrichDB:TVAG_468140"/>
<proteinExistence type="predicted"/>
<dbReference type="STRING" id="5722.A2E0Q3"/>
<dbReference type="PANTHER" id="PTHR45661:SF3">
    <property type="entry name" value="IG-LIKE DOMAIN-CONTAINING PROTEIN"/>
    <property type="match status" value="1"/>
</dbReference>
<dbReference type="PANTHER" id="PTHR45661">
    <property type="entry name" value="SURFACE ANTIGEN"/>
    <property type="match status" value="1"/>
</dbReference>
<sequence length="640" mass="70244">MATVEDRNGGIYTSDYTTLSGTISGATNVIINSQAKYIGVSAFNNCTNTLVSFSFQENPNLIEIRNNAFSGCIKLQTIDHRVCQKLTTIGASSFSGCKSCTNLYLPSSLTTLGDSVFKNLNIASIDLPENLQSIPSNCFYGATSLTTINIPIESRISSIGKWFGIYVPLTIFTITKNVISISDAAFELCKVSTISVSSQNNVFYSQNGIVVERSTLTAMAYPWGKTDPLIIPDNINAIKDSAFSNCQFTSVTFPQQSLTKIGSYAFRGTPIITIEIPDTVSVLGVYAFSSCSKLTKVKLPNSIKSLPDYCFYSTNISNIVLPNTITTLYSFCFVNCPNLKEITLPDSLKSLNGKVFDDTIEINFGDNSNLYIDSQFLIIDKQNTTISQYLGENSKNININIPYTVTTIKKGAFKDKNLISKIIFPVNSMLETIETEVFSNCNNLQFISLPTTTIKSLGASSFYCCYKLTEFVSGILTSIGKSCFYSCINLNRVQIHESLSLSVLPNSCFSQCSSISTITLPINLNSIEESCFMDCISLSEVVFPAKLNSLADSCFSNCSLTKVDLFKCTSLTVISNNAFNSNFNLELVILPPNLDKIGRYAFSGSAITNLSLPNSVSILDQFSFMNCKQLSLFQFHKTRN</sequence>
<evidence type="ECO:0000313" key="2">
    <source>
        <dbReference type="Proteomes" id="UP000001542"/>
    </source>
</evidence>
<dbReference type="InterPro" id="IPR026906">
    <property type="entry name" value="LRR_5"/>
</dbReference>
<evidence type="ECO:0000313" key="1">
    <source>
        <dbReference type="EMBL" id="EAY13798.1"/>
    </source>
</evidence>
<organism evidence="1 2">
    <name type="scientific">Trichomonas vaginalis (strain ATCC PRA-98 / G3)</name>
    <dbReference type="NCBI Taxonomy" id="412133"/>
    <lineage>
        <taxon>Eukaryota</taxon>
        <taxon>Metamonada</taxon>
        <taxon>Parabasalia</taxon>
        <taxon>Trichomonadida</taxon>
        <taxon>Trichomonadidae</taxon>
        <taxon>Trichomonas</taxon>
    </lineage>
</organism>
<dbReference type="InParanoid" id="A2E0Q3"/>
<dbReference type="Gene3D" id="3.40.50.12480">
    <property type="match status" value="1"/>
</dbReference>
<accession>A2E0Q3</accession>
<reference evidence="1" key="2">
    <citation type="journal article" date="2007" name="Science">
        <title>Draft genome sequence of the sexually transmitted pathogen Trichomonas vaginalis.</title>
        <authorList>
            <person name="Carlton J.M."/>
            <person name="Hirt R.P."/>
            <person name="Silva J.C."/>
            <person name="Delcher A.L."/>
            <person name="Schatz M."/>
            <person name="Zhao Q."/>
            <person name="Wortman J.R."/>
            <person name="Bidwell S.L."/>
            <person name="Alsmark U.C.M."/>
            <person name="Besteiro S."/>
            <person name="Sicheritz-Ponten T."/>
            <person name="Noel C.J."/>
            <person name="Dacks J.B."/>
            <person name="Foster P.G."/>
            <person name="Simillion C."/>
            <person name="Van de Peer Y."/>
            <person name="Miranda-Saavedra D."/>
            <person name="Barton G.J."/>
            <person name="Westrop G.D."/>
            <person name="Mueller S."/>
            <person name="Dessi D."/>
            <person name="Fiori P.L."/>
            <person name="Ren Q."/>
            <person name="Paulsen I."/>
            <person name="Zhang H."/>
            <person name="Bastida-Corcuera F.D."/>
            <person name="Simoes-Barbosa A."/>
            <person name="Brown M.T."/>
            <person name="Hayes R.D."/>
            <person name="Mukherjee M."/>
            <person name="Okumura C.Y."/>
            <person name="Schneider R."/>
            <person name="Smith A.J."/>
            <person name="Vanacova S."/>
            <person name="Villalvazo M."/>
            <person name="Haas B.J."/>
            <person name="Pertea M."/>
            <person name="Feldblyum T.V."/>
            <person name="Utterback T.R."/>
            <person name="Shu C.L."/>
            <person name="Osoegawa K."/>
            <person name="de Jong P.J."/>
            <person name="Hrdy I."/>
            <person name="Horvathova L."/>
            <person name="Zubacova Z."/>
            <person name="Dolezal P."/>
            <person name="Malik S.B."/>
            <person name="Logsdon J.M. Jr."/>
            <person name="Henze K."/>
            <person name="Gupta A."/>
            <person name="Wang C.C."/>
            <person name="Dunne R.L."/>
            <person name="Upcroft J.A."/>
            <person name="Upcroft P."/>
            <person name="White O."/>
            <person name="Salzberg S.L."/>
            <person name="Tang P."/>
            <person name="Chiu C.-H."/>
            <person name="Lee Y.-S."/>
            <person name="Embley T.M."/>
            <person name="Coombs G.H."/>
            <person name="Mottram J.C."/>
            <person name="Tachezy J."/>
            <person name="Fraser-Liggett C.M."/>
            <person name="Johnson P.J."/>
        </authorList>
    </citation>
    <scope>NUCLEOTIDE SEQUENCE [LARGE SCALE GENOMIC DNA]</scope>
    <source>
        <strain evidence="1">G3</strain>
    </source>
</reference>
<keyword evidence="2" id="KW-1185">Reference proteome</keyword>
<dbReference type="AlphaFoldDB" id="A2E0Q3"/>
<gene>
    <name evidence="1" type="ORF">TVAG_468140</name>
</gene>
<protein>
    <submittedName>
        <fullName evidence="1">Surface antigen BspA-like</fullName>
    </submittedName>
</protein>
<dbReference type="InterPro" id="IPR032675">
    <property type="entry name" value="LRR_dom_sf"/>
</dbReference>
<dbReference type="VEuPathDB" id="TrichDB:TVAGG3_0073660"/>
<dbReference type="KEGG" id="tva:4771783"/>
<dbReference type="SMR" id="A2E0Q3"/>